<accession>A0A2P0ZGA6</accession>
<sequence length="39" mass="4152">MTNSLLDLCAIVAPILDKDYPGLSGFAVFTAIILDNRGI</sequence>
<name>A0A2P0ZGA6_9CYAN</name>
<dbReference type="EMBL" id="MG373767">
    <property type="protein sequence ID" value="AVH79493.1"/>
    <property type="molecule type" value="Genomic_DNA"/>
</dbReference>
<reference evidence="1" key="1">
    <citation type="journal article" date="2018" name="Science">
        <title>Natural noncanonical protein splicing yields products with diverse ?-amino acid residues.</title>
        <authorList>
            <person name="Morinaka B.I."/>
            <person name="Lakis E."/>
            <person name="Verest M."/>
            <person name="Helf M.J."/>
            <person name="Scalvenzi T."/>
            <person name="Vagstad A.L."/>
            <person name="Sims J."/>
            <person name="Sunagawa S."/>
            <person name="Gugger M."/>
            <person name="Piel J."/>
        </authorList>
    </citation>
    <scope>NUCLEOTIDE SEQUENCE</scope>
    <source>
        <strain evidence="1">PCC 7415</strain>
    </source>
</reference>
<proteinExistence type="predicted"/>
<dbReference type="AlphaFoldDB" id="A0A2P0ZGA6"/>
<evidence type="ECO:0000313" key="1">
    <source>
        <dbReference type="EMBL" id="AVH79493.1"/>
    </source>
</evidence>
<protein>
    <submittedName>
        <fullName evidence="1">Uncharacterized protein</fullName>
    </submittedName>
</protein>
<organism evidence="1">
    <name type="scientific">[Tolypothrix] sp. PCC 7415</name>
    <dbReference type="NCBI Taxonomy" id="373957"/>
    <lineage>
        <taxon>Bacteria</taxon>
        <taxon>Bacillati</taxon>
        <taxon>Cyanobacteriota</taxon>
        <taxon>Cyanophyceae</taxon>
        <taxon>Nostocales</taxon>
        <taxon>Fortieaceae</taxon>
        <taxon>Roholtiella</taxon>
    </lineage>
</organism>